<dbReference type="SMART" id="SM00671">
    <property type="entry name" value="SEL1"/>
    <property type="match status" value="3"/>
</dbReference>
<proteinExistence type="predicted"/>
<evidence type="ECO:0000256" key="1">
    <source>
        <dbReference type="SAM" id="Phobius"/>
    </source>
</evidence>
<organism evidence="2 3">
    <name type="scientific">Parabacteroides merdae</name>
    <dbReference type="NCBI Taxonomy" id="46503"/>
    <lineage>
        <taxon>Bacteria</taxon>
        <taxon>Pseudomonadati</taxon>
        <taxon>Bacteroidota</taxon>
        <taxon>Bacteroidia</taxon>
        <taxon>Bacteroidales</taxon>
        <taxon>Tannerellaceae</taxon>
        <taxon>Parabacteroides</taxon>
    </lineage>
</organism>
<evidence type="ECO:0008006" key="4">
    <source>
        <dbReference type="Google" id="ProtNLM"/>
    </source>
</evidence>
<keyword evidence="1" id="KW-0812">Transmembrane</keyword>
<keyword evidence="1" id="KW-1133">Transmembrane helix</keyword>
<accession>A0A7K1HEI7</accession>
<evidence type="ECO:0000313" key="3">
    <source>
        <dbReference type="Proteomes" id="UP000437446"/>
    </source>
</evidence>
<sequence>MKRYINLVTGRDSVSVDLPSIANSFDPLFTHLLYCLGFNLEGCGDLNARINSYCGNDRIMNSYKSNFRNILHLVRNMRNKEAHEAEQKPNLLDECKLVLYTCIAVIYFAKKAGFSFNDKNTLNPCLVYCTVNEEKQILVPFMPLNGTSLTVGLNWDGARITTTPETCIVQKKIYCLRNETRLLNDLLAKVLKDSHFETNEQIQKVIELLEDRNEVDLLADCREKILEEIRRLAVGDVSRQAIIEEVKKWEKEIVNRQKRKATKNKCLITGTVLLILFLGVLYVYRLPLAEHLYKSTHKEVFCWIAYQAGSRDIAYDHAQWLERHQRIRDAVVWFRNARERYLTLTKVHSNGALDVDCLFRLAKLYMEGKGGEYSPQKALWYASQIKHTAKGIGLYTLYNMQFNPEEARDGLVLVQEKYREDQKDDYMRLAESVWQLTDPKLPAERRKAEYYEAAFDTLKKMAETSNSMRGEVQTLWASLYLNGFYRDESRLVYSLFDGMTLLTRAALEENFVPAQSALGDIYAQMGLWNDAASFYSLSVANGYRANMGKLIELSQLIGAPRHLIDSLMEEKERYSVDTFNATMETAELLTRHEEMRTAIRSLEKRKEAVDAFDPMKHWVEEDFFVDFIRELLKSTASVEEALVSCDSFLVGSDADRQIIKTYLLGVKYAQGYGVERNQLLADSLIQTAAGQGSIDAIYTWGRLLDQRGRTQDAIKTLQKTADVDSRSAEWLSYMFQNVDQRQSEKYLAKADDSIRLYRTVREELAWLDTLNVRISAGELEERANRLEAMIARNGFADQKNCFCLIGELSLLYTYLGYPDMWKFYSRLPYQSRIKNEGYKFLLPLSVFFMVQGKMEESADCYISYCEYLFAQKKQEMHPEERQLLVEYLRWHYPASEDSLRTVLGYDFTKGIEKTEPVDGVAPAPVFRVCPCDSVYLY</sequence>
<dbReference type="Gene3D" id="1.25.40.10">
    <property type="entry name" value="Tetratricopeptide repeat domain"/>
    <property type="match status" value="2"/>
</dbReference>
<dbReference type="RefSeq" id="WP_129943411.1">
    <property type="nucleotide sequence ID" value="NZ_RCYQ01000005.1"/>
</dbReference>
<dbReference type="EMBL" id="WNCR01000004">
    <property type="protein sequence ID" value="MTU29600.1"/>
    <property type="molecule type" value="Genomic_DNA"/>
</dbReference>
<keyword evidence="1" id="KW-0472">Membrane</keyword>
<dbReference type="InterPro" id="IPR006597">
    <property type="entry name" value="Sel1-like"/>
</dbReference>
<protein>
    <recommendedName>
        <fullName evidence="4">DUF4145 domain-containing protein</fullName>
    </recommendedName>
</protein>
<dbReference type="AlphaFoldDB" id="A0A7K1HEI7"/>
<name>A0A7K1HEI7_9BACT</name>
<dbReference type="SUPFAM" id="SSF81901">
    <property type="entry name" value="HCP-like"/>
    <property type="match status" value="1"/>
</dbReference>
<reference evidence="2 3" key="1">
    <citation type="journal article" date="2019" name="Nat. Med.">
        <title>A library of human gut bacterial isolates paired with longitudinal multiomics data enables mechanistic microbiome research.</title>
        <authorList>
            <person name="Poyet M."/>
            <person name="Groussin M."/>
            <person name="Gibbons S.M."/>
            <person name="Avila-Pacheco J."/>
            <person name="Jiang X."/>
            <person name="Kearney S.M."/>
            <person name="Perrotta A.R."/>
            <person name="Berdy B."/>
            <person name="Zhao S."/>
            <person name="Lieberman T.D."/>
            <person name="Swanson P.K."/>
            <person name="Smith M."/>
            <person name="Roesemann S."/>
            <person name="Alexander J.E."/>
            <person name="Rich S.A."/>
            <person name="Livny J."/>
            <person name="Vlamakis H."/>
            <person name="Clish C."/>
            <person name="Bullock K."/>
            <person name="Deik A."/>
            <person name="Scott J."/>
            <person name="Pierce K.A."/>
            <person name="Xavier R.J."/>
            <person name="Alm E.J."/>
        </authorList>
    </citation>
    <scope>NUCLEOTIDE SEQUENCE [LARGE SCALE GENOMIC DNA]</scope>
    <source>
        <strain evidence="2 3">BIOML-A25</strain>
    </source>
</reference>
<feature type="transmembrane region" description="Helical" evidence="1">
    <location>
        <begin position="266"/>
        <end position="284"/>
    </location>
</feature>
<gene>
    <name evidence="2" type="ORF">GMD66_10350</name>
</gene>
<dbReference type="InterPro" id="IPR011990">
    <property type="entry name" value="TPR-like_helical_dom_sf"/>
</dbReference>
<comment type="caution">
    <text evidence="2">The sequence shown here is derived from an EMBL/GenBank/DDBJ whole genome shotgun (WGS) entry which is preliminary data.</text>
</comment>
<dbReference type="Proteomes" id="UP000437446">
    <property type="component" value="Unassembled WGS sequence"/>
</dbReference>
<evidence type="ECO:0000313" key="2">
    <source>
        <dbReference type="EMBL" id="MTU29600.1"/>
    </source>
</evidence>